<keyword evidence="6 10" id="KW-0460">Magnesium</keyword>
<comment type="similarity">
    <text evidence="1 10 11">Belongs to the HAM1 NTPase family.</text>
</comment>
<comment type="catalytic activity">
    <reaction evidence="8 10">
        <text>dITP + H2O = dIMP + diphosphate + H(+)</text>
        <dbReference type="Rhea" id="RHEA:28342"/>
        <dbReference type="ChEBI" id="CHEBI:15377"/>
        <dbReference type="ChEBI" id="CHEBI:15378"/>
        <dbReference type="ChEBI" id="CHEBI:33019"/>
        <dbReference type="ChEBI" id="CHEBI:61194"/>
        <dbReference type="ChEBI" id="CHEBI:61382"/>
        <dbReference type="EC" id="3.6.1.66"/>
    </reaction>
</comment>
<dbReference type="CDD" id="cd00515">
    <property type="entry name" value="HAM1"/>
    <property type="match status" value="1"/>
</dbReference>
<evidence type="ECO:0000256" key="10">
    <source>
        <dbReference type="HAMAP-Rule" id="MF_01405"/>
    </source>
</evidence>
<organism evidence="12 13">
    <name type="scientific">Puniceispirillum marinum (strain IMCC1322)</name>
    <dbReference type="NCBI Taxonomy" id="488538"/>
    <lineage>
        <taxon>Bacteria</taxon>
        <taxon>Pseudomonadati</taxon>
        <taxon>Pseudomonadota</taxon>
        <taxon>Alphaproteobacteria</taxon>
        <taxon>Candidatus Puniceispirillales</taxon>
        <taxon>Candidatus Puniceispirillaceae</taxon>
        <taxon>Candidatus Puniceispirillum</taxon>
    </lineage>
</organism>
<evidence type="ECO:0000313" key="12">
    <source>
        <dbReference type="EMBL" id="ADE39864.1"/>
    </source>
</evidence>
<reference evidence="12 13" key="1">
    <citation type="journal article" date="2010" name="J. Bacteriol.">
        <title>Complete genome sequence of "Candidatus Puniceispirillum marinum" IMCC1322, a representative of the SAR116 clade in the Alphaproteobacteria.</title>
        <authorList>
            <person name="Oh H.M."/>
            <person name="Kwon K.K."/>
            <person name="Kang I."/>
            <person name="Kang S.G."/>
            <person name="Lee J.H."/>
            <person name="Kim S.J."/>
            <person name="Cho J.C."/>
        </authorList>
    </citation>
    <scope>NUCLEOTIDE SEQUENCE [LARGE SCALE GENOMIC DNA]</scope>
    <source>
        <strain evidence="12 13">IMCC1322</strain>
    </source>
</reference>
<keyword evidence="5 10" id="KW-0378">Hydrolase</keyword>
<dbReference type="InterPro" id="IPR002637">
    <property type="entry name" value="RdgB/HAM1"/>
</dbReference>
<dbReference type="InterPro" id="IPR020922">
    <property type="entry name" value="dITP/XTP_pyrophosphatase"/>
</dbReference>
<dbReference type="GO" id="GO:0009117">
    <property type="term" value="P:nucleotide metabolic process"/>
    <property type="evidence" value="ECO:0007669"/>
    <property type="project" value="UniProtKB-KW"/>
</dbReference>
<dbReference type="GO" id="GO:0000166">
    <property type="term" value="F:nucleotide binding"/>
    <property type="evidence" value="ECO:0007669"/>
    <property type="project" value="UniProtKB-KW"/>
</dbReference>
<keyword evidence="13" id="KW-1185">Reference proteome</keyword>
<comment type="catalytic activity">
    <reaction evidence="9 10">
        <text>XTP + H2O = XMP + diphosphate + H(+)</text>
        <dbReference type="Rhea" id="RHEA:28610"/>
        <dbReference type="ChEBI" id="CHEBI:15377"/>
        <dbReference type="ChEBI" id="CHEBI:15378"/>
        <dbReference type="ChEBI" id="CHEBI:33019"/>
        <dbReference type="ChEBI" id="CHEBI:57464"/>
        <dbReference type="ChEBI" id="CHEBI:61314"/>
        <dbReference type="EC" id="3.6.1.66"/>
    </reaction>
</comment>
<evidence type="ECO:0000256" key="9">
    <source>
        <dbReference type="ARBA" id="ARBA00052017"/>
    </source>
</evidence>
<comment type="subunit">
    <text evidence="2 10">Homodimer.</text>
</comment>
<evidence type="ECO:0000313" key="13">
    <source>
        <dbReference type="Proteomes" id="UP000007460"/>
    </source>
</evidence>
<keyword evidence="3 10" id="KW-0479">Metal-binding</keyword>
<evidence type="ECO:0000256" key="1">
    <source>
        <dbReference type="ARBA" id="ARBA00008023"/>
    </source>
</evidence>
<dbReference type="GO" id="GO:0046872">
    <property type="term" value="F:metal ion binding"/>
    <property type="evidence" value="ECO:0007669"/>
    <property type="project" value="UniProtKB-KW"/>
</dbReference>
<dbReference type="OrthoDB" id="9807456at2"/>
<dbReference type="Gene3D" id="3.90.950.10">
    <property type="match status" value="1"/>
</dbReference>
<dbReference type="GO" id="GO:0005829">
    <property type="term" value="C:cytosol"/>
    <property type="evidence" value="ECO:0007669"/>
    <property type="project" value="TreeGrafter"/>
</dbReference>
<dbReference type="RefSeq" id="WP_013046491.1">
    <property type="nucleotide sequence ID" value="NC_014010.1"/>
</dbReference>
<dbReference type="GO" id="GO:0036220">
    <property type="term" value="F:ITP diphosphatase activity"/>
    <property type="evidence" value="ECO:0007669"/>
    <property type="project" value="UniProtKB-UniRule"/>
</dbReference>
<feature type="binding site" evidence="10">
    <location>
        <begin position="159"/>
        <end position="162"/>
    </location>
    <ligand>
        <name>substrate</name>
    </ligand>
</feature>
<evidence type="ECO:0000256" key="8">
    <source>
        <dbReference type="ARBA" id="ARBA00051875"/>
    </source>
</evidence>
<evidence type="ECO:0000256" key="5">
    <source>
        <dbReference type="ARBA" id="ARBA00022801"/>
    </source>
</evidence>
<dbReference type="PANTHER" id="PTHR11067">
    <property type="entry name" value="INOSINE TRIPHOSPHATE PYROPHOSPHATASE/HAM1 PROTEIN"/>
    <property type="match status" value="1"/>
</dbReference>
<dbReference type="HAMAP" id="MF_01405">
    <property type="entry name" value="Non_canon_purine_NTPase"/>
    <property type="match status" value="1"/>
</dbReference>
<evidence type="ECO:0000256" key="11">
    <source>
        <dbReference type="RuleBase" id="RU003781"/>
    </source>
</evidence>
<dbReference type="NCBIfam" id="TIGR00042">
    <property type="entry name" value="RdgB/HAM1 family non-canonical purine NTP pyrophosphatase"/>
    <property type="match status" value="1"/>
</dbReference>
<evidence type="ECO:0000256" key="4">
    <source>
        <dbReference type="ARBA" id="ARBA00022741"/>
    </source>
</evidence>
<dbReference type="STRING" id="488538.SAR116_1621"/>
<comment type="function">
    <text evidence="10">Pyrophosphatase that catalyzes the hydrolysis of nucleoside triphosphates to their monophosphate derivatives, with a high preference for the non-canonical purine nucleotides XTP (xanthosine triphosphate), dITP (deoxyinosine triphosphate) and ITP. Seems to function as a house-cleaning enzyme that removes non-canonical purine nucleotides from the nucleotide pool, thus preventing their incorporation into DNA/RNA and avoiding chromosomal lesions.</text>
</comment>
<dbReference type="GO" id="GO:0009146">
    <property type="term" value="P:purine nucleoside triphosphate catabolic process"/>
    <property type="evidence" value="ECO:0007669"/>
    <property type="project" value="UniProtKB-UniRule"/>
</dbReference>
<accession>D5BUB7</accession>
<feature type="binding site" evidence="10">
    <location>
        <position position="47"/>
    </location>
    <ligand>
        <name>Mg(2+)</name>
        <dbReference type="ChEBI" id="CHEBI:18420"/>
    </ligand>
</feature>
<dbReference type="HOGENOM" id="CLU_082080_0_0_5"/>
<evidence type="ECO:0000256" key="6">
    <source>
        <dbReference type="ARBA" id="ARBA00022842"/>
    </source>
</evidence>
<dbReference type="PANTHER" id="PTHR11067:SF9">
    <property type="entry name" value="INOSINE TRIPHOSPHATE PYROPHOSPHATASE"/>
    <property type="match status" value="1"/>
</dbReference>
<dbReference type="Pfam" id="PF01725">
    <property type="entry name" value="Ham1p_like"/>
    <property type="match status" value="1"/>
</dbReference>
<feature type="active site" description="Proton acceptor" evidence="10">
    <location>
        <position position="76"/>
    </location>
</feature>
<protein>
    <recommendedName>
        <fullName evidence="10">dITP/XTP pyrophosphatase</fullName>
        <ecNumber evidence="10">3.6.1.66</ecNumber>
    </recommendedName>
    <alternativeName>
        <fullName evidence="10">Non-canonical purine NTP pyrophosphatase</fullName>
    </alternativeName>
    <alternativeName>
        <fullName evidence="10">Non-standard purine NTP pyrophosphatase</fullName>
    </alternativeName>
    <alternativeName>
        <fullName evidence="10">Nucleoside-triphosphate diphosphatase</fullName>
    </alternativeName>
    <alternativeName>
        <fullName evidence="10">Nucleoside-triphosphate pyrophosphatase</fullName>
        <shortName evidence="10">NTPase</shortName>
    </alternativeName>
</protein>
<dbReference type="GO" id="GO:0035870">
    <property type="term" value="F:dITP diphosphatase activity"/>
    <property type="evidence" value="ECO:0007669"/>
    <property type="project" value="UniProtKB-UniRule"/>
</dbReference>
<name>D5BUB7_PUNMI</name>
<dbReference type="Proteomes" id="UP000007460">
    <property type="component" value="Chromosome"/>
</dbReference>
<dbReference type="GO" id="GO:0017111">
    <property type="term" value="F:ribonucleoside triphosphate phosphatase activity"/>
    <property type="evidence" value="ECO:0007669"/>
    <property type="project" value="InterPro"/>
</dbReference>
<dbReference type="SUPFAM" id="SSF52972">
    <property type="entry name" value="ITPase-like"/>
    <property type="match status" value="1"/>
</dbReference>
<sequence>MVPRRFTDSKLVIATHNPGKLPEIAAFLDGFDITLVSAGELGLDEPDETETSFTGNAILKARAAALASGLPALADDSGLAVVALNGDPGIYSARWAGQDKDFGMAMHKVEDALTATGTTNRQAAFMCALSIVWPDGHDETVEGTVKGNLVWPPRGANGFGYDPIFVADGYDMTFGEMEPDIKHAIGHRADAFAKLLQRCFDQQD</sequence>
<keyword evidence="7 10" id="KW-0546">Nucleotide metabolism</keyword>
<comment type="catalytic activity">
    <reaction evidence="10">
        <text>ITP + H2O = IMP + diphosphate + H(+)</text>
        <dbReference type="Rhea" id="RHEA:29399"/>
        <dbReference type="ChEBI" id="CHEBI:15377"/>
        <dbReference type="ChEBI" id="CHEBI:15378"/>
        <dbReference type="ChEBI" id="CHEBI:33019"/>
        <dbReference type="ChEBI" id="CHEBI:58053"/>
        <dbReference type="ChEBI" id="CHEBI:61402"/>
        <dbReference type="EC" id="3.6.1.66"/>
    </reaction>
</comment>
<dbReference type="EC" id="3.6.1.66" evidence="10"/>
<dbReference type="FunFam" id="3.90.950.10:FF:000001">
    <property type="entry name" value="dITP/XTP pyrophosphatase"/>
    <property type="match status" value="1"/>
</dbReference>
<evidence type="ECO:0000256" key="2">
    <source>
        <dbReference type="ARBA" id="ARBA00011738"/>
    </source>
</evidence>
<feature type="binding site" evidence="10">
    <location>
        <position position="77"/>
    </location>
    <ligand>
        <name>substrate</name>
    </ligand>
</feature>
<dbReference type="eggNOG" id="COG0127">
    <property type="taxonomic scope" value="Bacteria"/>
</dbReference>
<dbReference type="AlphaFoldDB" id="D5BUB7"/>
<dbReference type="KEGG" id="apb:SAR116_1621"/>
<feature type="binding site" evidence="10">
    <location>
        <position position="182"/>
    </location>
    <ligand>
        <name>substrate</name>
    </ligand>
</feature>
<dbReference type="EMBL" id="CP001751">
    <property type="protein sequence ID" value="ADE39864.1"/>
    <property type="molecule type" value="Genomic_DNA"/>
</dbReference>
<feature type="binding site" evidence="10">
    <location>
        <position position="76"/>
    </location>
    <ligand>
        <name>Mg(2+)</name>
        <dbReference type="ChEBI" id="CHEBI:18420"/>
    </ligand>
</feature>
<gene>
    <name evidence="12" type="ordered locus">SAR116_1621</name>
</gene>
<feature type="binding site" evidence="10">
    <location>
        <begin position="187"/>
        <end position="188"/>
    </location>
    <ligand>
        <name>substrate</name>
    </ligand>
</feature>
<dbReference type="GO" id="GO:0036222">
    <property type="term" value="F:XTP diphosphatase activity"/>
    <property type="evidence" value="ECO:0007669"/>
    <property type="project" value="UniProtKB-UniRule"/>
</dbReference>
<evidence type="ECO:0000256" key="7">
    <source>
        <dbReference type="ARBA" id="ARBA00023080"/>
    </source>
</evidence>
<proteinExistence type="inferred from homology"/>
<comment type="cofactor">
    <cofactor evidence="10">
        <name>Mg(2+)</name>
        <dbReference type="ChEBI" id="CHEBI:18420"/>
    </cofactor>
    <text evidence="10">Binds 1 Mg(2+) ion per subunit.</text>
</comment>
<evidence type="ECO:0000256" key="3">
    <source>
        <dbReference type="ARBA" id="ARBA00022723"/>
    </source>
</evidence>
<dbReference type="InterPro" id="IPR029001">
    <property type="entry name" value="ITPase-like_fam"/>
</dbReference>
<keyword evidence="4 10" id="KW-0547">Nucleotide-binding</keyword>
<feature type="binding site" evidence="10">
    <location>
        <begin position="15"/>
        <end position="20"/>
    </location>
    <ligand>
        <name>substrate</name>
    </ligand>
</feature>